<dbReference type="GO" id="GO:0046872">
    <property type="term" value="F:metal ion binding"/>
    <property type="evidence" value="ECO:0007669"/>
    <property type="project" value="UniProtKB-KW"/>
</dbReference>
<dbReference type="GO" id="GO:0004739">
    <property type="term" value="F:pyruvate dehydrogenase (acetyl-transferring) activity"/>
    <property type="evidence" value="ECO:0007669"/>
    <property type="project" value="UniProtKB-EC"/>
</dbReference>
<dbReference type="InterPro" id="IPR051157">
    <property type="entry name" value="PDH/Transketolase"/>
</dbReference>
<feature type="binding site" evidence="9">
    <location>
        <position position="168"/>
    </location>
    <ligand>
        <name>Mg(2+)</name>
        <dbReference type="ChEBI" id="CHEBI:18420"/>
    </ligand>
</feature>
<evidence type="ECO:0000256" key="6">
    <source>
        <dbReference type="ARBA" id="ARBA00023052"/>
    </source>
</evidence>
<dbReference type="InterPro" id="IPR004660">
    <property type="entry name" value="PDH_E1"/>
</dbReference>
<feature type="binding site" evidence="9">
    <location>
        <position position="200"/>
    </location>
    <ligand>
        <name>Mg(2+)</name>
        <dbReference type="ChEBI" id="CHEBI:18420"/>
    </ligand>
</feature>
<evidence type="ECO:0000256" key="4">
    <source>
        <dbReference type="ARBA" id="ARBA00007131"/>
    </source>
</evidence>
<dbReference type="InterPro" id="IPR009014">
    <property type="entry name" value="Transketo_C/PFOR_II"/>
</dbReference>
<gene>
    <name evidence="11" type="ORF">EJ903_09615</name>
</gene>
<dbReference type="PIRSF" id="PIRSF000156">
    <property type="entry name" value="Pyruvate_dh_E1"/>
    <property type="match status" value="1"/>
</dbReference>
<accession>A0A431VIG6</accession>
<reference evidence="11 12" key="1">
    <citation type="submission" date="2018-12" db="EMBL/GenBank/DDBJ databases">
        <authorList>
            <person name="Yang Y."/>
        </authorList>
    </citation>
    <scope>NUCLEOTIDE SEQUENCE [LARGE SCALE GENOMIC DNA]</scope>
    <source>
        <strain evidence="11 12">L-25-5w-1</strain>
    </source>
</reference>
<protein>
    <recommendedName>
        <fullName evidence="5 8">Pyruvate dehydrogenase E1 component</fullName>
        <ecNumber evidence="8">1.2.4.1</ecNumber>
    </recommendedName>
</protein>
<keyword evidence="12" id="KW-1185">Reference proteome</keyword>
<dbReference type="Gene3D" id="3.40.50.920">
    <property type="match status" value="1"/>
</dbReference>
<keyword evidence="6 8" id="KW-0786">Thiamine pyrophosphate</keyword>
<sequence>MATATTTQSPCSAADLACLRELERKVLWLASWTIHNANHIRPNQDGLKIGGHQASSASLAAIMTALYFSVLRPEDRVAVKPHASPNFHAIQYLLGNQTREKLENFRGYKGAQSYPSRTKDVDDVDFSTGSVGLGVAQTLFASLTQDYLKAKALAPDLPEGRMVSLVGDAEMDEGNIFEALLEGWKHGLRNTWWIVDYNRQSLDAVIREGLWERLEDIFRAFGWDVVILKYGSLMQAAFQEPGGERLRDWIDHCPNQLYSALTYQGGAAWRRRLMDDLGDQGPVTALIERRSDAELAQLMGNLGGHDLPSLLDAFHAARRHDRPVCFIAYTIKGAGLPLAGHKDNHSGLLTREQMDGFRAACNVRPGQEWEPFEGLSLPPATLEAFLARVPFAQKGRRRYRAAAVPVPATLPVPSQKSLSTQAAFGLILNELGRDRSELADRIVTTAPDVTVSTNLGAWVNRRGLFAKRDMADLFKKERIPSTYSWEFSPKGQHMELGIAESNLFILLSALGLSHSLFGERLLPIGTVYDPFIMRGADQLNYACYQDARFLLVATPSGVTLAPEGGAHQSIATPLVGMAQDGLAYFEPAFADELAVVMRWAFDYMQREGSKDGTEPDERNWLRDETGGAVYLRLSSRALEQPTRTMDDALARDIVDGGYWLRRPGPNAQIVIACTGAITPEAIEAVGLLGEDRRDIGLLAVTSADRLHAGWSAAQRARERGLSHARAHIERLLDGVPPHCGLVTVADAHPATLGWLGSVGGHRTRALGVEHFGQTGTLADLYRHFGIDAQSIARSAETLAPGRPVRHLRAVTG</sequence>
<dbReference type="Gene3D" id="3.40.50.970">
    <property type="match status" value="2"/>
</dbReference>
<dbReference type="EMBL" id="RXMA01000007">
    <property type="protein sequence ID" value="RTR20997.1"/>
    <property type="molecule type" value="Genomic_DNA"/>
</dbReference>
<evidence type="ECO:0000256" key="1">
    <source>
        <dbReference type="ARBA" id="ARBA00001946"/>
    </source>
</evidence>
<feature type="binding site" evidence="9">
    <location>
        <position position="198"/>
    </location>
    <ligand>
        <name>Mg(2+)</name>
        <dbReference type="ChEBI" id="CHEBI:18420"/>
    </ligand>
</feature>
<dbReference type="EC" id="1.2.4.1" evidence="8"/>
<dbReference type="RefSeq" id="WP_126614545.1">
    <property type="nucleotide sequence ID" value="NZ_JBHUCY010000029.1"/>
</dbReference>
<dbReference type="Proteomes" id="UP000277007">
    <property type="component" value="Unassembled WGS sequence"/>
</dbReference>
<dbReference type="SUPFAM" id="SSF52922">
    <property type="entry name" value="TK C-terminal domain-like"/>
    <property type="match status" value="1"/>
</dbReference>
<dbReference type="InterPro" id="IPR005475">
    <property type="entry name" value="Transketolase-like_Pyr-bd"/>
</dbReference>
<evidence type="ECO:0000256" key="5">
    <source>
        <dbReference type="ARBA" id="ARBA00017172"/>
    </source>
</evidence>
<dbReference type="InterPro" id="IPR005474">
    <property type="entry name" value="Transketolase_N"/>
</dbReference>
<comment type="similarity">
    <text evidence="4">Belongs to the transketolase family.</text>
</comment>
<keyword evidence="8" id="KW-0670">Pyruvate</keyword>
<dbReference type="Pfam" id="PF22613">
    <property type="entry name" value="Transketolase_C_1"/>
    <property type="match status" value="1"/>
</dbReference>
<comment type="cofactor">
    <cofactor evidence="1 9">
        <name>Mg(2+)</name>
        <dbReference type="ChEBI" id="CHEBI:18420"/>
    </cofactor>
</comment>
<evidence type="ECO:0000256" key="2">
    <source>
        <dbReference type="ARBA" id="ARBA00001964"/>
    </source>
</evidence>
<comment type="caution">
    <text evidence="11">The sequence shown here is derived from an EMBL/GenBank/DDBJ whole genome shotgun (WGS) entry which is preliminary data.</text>
</comment>
<evidence type="ECO:0000313" key="12">
    <source>
        <dbReference type="Proteomes" id="UP000277007"/>
    </source>
</evidence>
<dbReference type="Pfam" id="PF00456">
    <property type="entry name" value="Transketolase_N"/>
    <property type="match status" value="1"/>
</dbReference>
<evidence type="ECO:0000256" key="3">
    <source>
        <dbReference type="ARBA" id="ARBA00003157"/>
    </source>
</evidence>
<dbReference type="InterPro" id="IPR029061">
    <property type="entry name" value="THDP-binding"/>
</dbReference>
<dbReference type="PANTHER" id="PTHR43825">
    <property type="entry name" value="PYRUVATE DEHYDROGENASE E1 COMPONENT"/>
    <property type="match status" value="1"/>
</dbReference>
<keyword evidence="9" id="KW-0479">Metal-binding</keyword>
<keyword evidence="8" id="KW-0560">Oxidoreductase</keyword>
<dbReference type="Pfam" id="PF02779">
    <property type="entry name" value="Transket_pyr"/>
    <property type="match status" value="1"/>
</dbReference>
<comment type="catalytic activity">
    <reaction evidence="7 8">
        <text>N(6)-[(R)-lipoyl]-L-lysyl-[protein] + pyruvate + H(+) = N(6)-[(R)-S(8)-acetyldihydrolipoyl]-L-lysyl-[protein] + CO2</text>
        <dbReference type="Rhea" id="RHEA:19189"/>
        <dbReference type="Rhea" id="RHEA-COMP:10474"/>
        <dbReference type="Rhea" id="RHEA-COMP:10478"/>
        <dbReference type="ChEBI" id="CHEBI:15361"/>
        <dbReference type="ChEBI" id="CHEBI:15378"/>
        <dbReference type="ChEBI" id="CHEBI:16526"/>
        <dbReference type="ChEBI" id="CHEBI:83099"/>
        <dbReference type="ChEBI" id="CHEBI:83111"/>
        <dbReference type="EC" id="1.2.4.1"/>
    </reaction>
</comment>
<keyword evidence="9" id="KW-0460">Magnesium</keyword>
<feature type="domain" description="Transketolase-like pyrimidine-binding" evidence="10">
    <location>
        <begin position="418"/>
        <end position="640"/>
    </location>
</feature>
<comment type="cofactor">
    <cofactor evidence="2 8">
        <name>thiamine diphosphate</name>
        <dbReference type="ChEBI" id="CHEBI:58937"/>
    </cofactor>
</comment>
<dbReference type="SUPFAM" id="SSF52518">
    <property type="entry name" value="Thiamin diphosphate-binding fold (THDP-binding)"/>
    <property type="match status" value="2"/>
</dbReference>
<dbReference type="AlphaFoldDB" id="A0A431VIG6"/>
<proteinExistence type="inferred from homology"/>
<comment type="function">
    <text evidence="3 8">Component of the pyruvate dehydrogenase (PDH) complex, that catalyzes the overall conversion of pyruvate to acetyl-CoA and CO(2).</text>
</comment>
<evidence type="ECO:0000259" key="10">
    <source>
        <dbReference type="SMART" id="SM00861"/>
    </source>
</evidence>
<dbReference type="PANTHER" id="PTHR43825:SF4">
    <property type="entry name" value="PYRUVATE DEHYDROGENASE E1 COMPONENT"/>
    <property type="match status" value="1"/>
</dbReference>
<evidence type="ECO:0000256" key="9">
    <source>
        <dbReference type="PIRSR" id="PIRSR000156-1"/>
    </source>
</evidence>
<dbReference type="InterPro" id="IPR055152">
    <property type="entry name" value="Transketolase-like_C_2"/>
</dbReference>
<organism evidence="11 12">
    <name type="scientific">Azospirillum griseum</name>
    <dbReference type="NCBI Taxonomy" id="2496639"/>
    <lineage>
        <taxon>Bacteria</taxon>
        <taxon>Pseudomonadati</taxon>
        <taxon>Pseudomonadota</taxon>
        <taxon>Alphaproteobacteria</taxon>
        <taxon>Rhodospirillales</taxon>
        <taxon>Azospirillaceae</taxon>
        <taxon>Azospirillum</taxon>
    </lineage>
</organism>
<evidence type="ECO:0000256" key="7">
    <source>
        <dbReference type="ARBA" id="ARBA00051231"/>
    </source>
</evidence>
<dbReference type="SMART" id="SM00861">
    <property type="entry name" value="Transket_pyr"/>
    <property type="match status" value="1"/>
</dbReference>
<dbReference type="OrthoDB" id="9773339at2"/>
<name>A0A431VIG6_9PROT</name>
<evidence type="ECO:0000256" key="8">
    <source>
        <dbReference type="PIRNR" id="PIRNR000156"/>
    </source>
</evidence>
<evidence type="ECO:0000313" key="11">
    <source>
        <dbReference type="EMBL" id="RTR20997.1"/>
    </source>
</evidence>